<comment type="catalytic activity">
    <reaction evidence="1 6">
        <text>alpha-D-ribose 1,5-bisphosphate + ATP = 5-phospho-alpha-D-ribose 1-diphosphate + ADP</text>
        <dbReference type="Rhea" id="RHEA:20109"/>
        <dbReference type="ChEBI" id="CHEBI:30616"/>
        <dbReference type="ChEBI" id="CHEBI:58017"/>
        <dbReference type="ChEBI" id="CHEBI:68688"/>
        <dbReference type="ChEBI" id="CHEBI:456216"/>
        <dbReference type="EC" id="2.7.4.23"/>
    </reaction>
</comment>
<dbReference type="UniPathway" id="UPA00087">
    <property type="reaction ID" value="UER00175"/>
</dbReference>
<dbReference type="GO" id="GO:0005829">
    <property type="term" value="C:cytosol"/>
    <property type="evidence" value="ECO:0007669"/>
    <property type="project" value="TreeGrafter"/>
</dbReference>
<evidence type="ECO:0000256" key="3">
    <source>
        <dbReference type="ARBA" id="ARBA00022679"/>
    </source>
</evidence>
<keyword evidence="8" id="KW-0418">Kinase</keyword>
<feature type="binding site" evidence="6">
    <location>
        <begin position="10"/>
        <end position="17"/>
    </location>
    <ligand>
        <name>ATP</name>
        <dbReference type="ChEBI" id="CHEBI:30616"/>
    </ligand>
</feature>
<dbReference type="SUPFAM" id="SSF52540">
    <property type="entry name" value="P-loop containing nucleoside triphosphate hydrolases"/>
    <property type="match status" value="1"/>
</dbReference>
<evidence type="ECO:0000259" key="7">
    <source>
        <dbReference type="SMART" id="SM00072"/>
    </source>
</evidence>
<accession>A0A509E8D2</accession>
<dbReference type="HAMAP" id="MF_00836">
    <property type="entry name" value="PhnN"/>
    <property type="match status" value="1"/>
</dbReference>
<comment type="function">
    <text evidence="6">Catalyzes the phosphorylation of ribose 1,5-bisphosphate to 5-phospho-D-ribosyl alpha-1-diphosphate (PRPP).</text>
</comment>
<keyword evidence="4 6" id="KW-0547">Nucleotide-binding</keyword>
<comment type="similarity">
    <text evidence="6">Belongs to the ribose 1,5-bisphosphokinase family.</text>
</comment>
<dbReference type="InterPro" id="IPR027417">
    <property type="entry name" value="P-loop_NTPase"/>
</dbReference>
<evidence type="ECO:0000313" key="9">
    <source>
        <dbReference type="Proteomes" id="UP000410984"/>
    </source>
</evidence>
<dbReference type="EMBL" id="CABFPH010000008">
    <property type="protein sequence ID" value="VUD70402.1"/>
    <property type="molecule type" value="Genomic_DNA"/>
</dbReference>
<keyword evidence="9" id="KW-1185">Reference proteome</keyword>
<evidence type="ECO:0000313" key="8">
    <source>
        <dbReference type="EMBL" id="VUD70402.1"/>
    </source>
</evidence>
<organism evidence="8 9">
    <name type="scientific">Methylobacterium symbioticum</name>
    <dbReference type="NCBI Taxonomy" id="2584084"/>
    <lineage>
        <taxon>Bacteria</taxon>
        <taxon>Pseudomonadati</taxon>
        <taxon>Pseudomonadota</taxon>
        <taxon>Alphaproteobacteria</taxon>
        <taxon>Hyphomicrobiales</taxon>
        <taxon>Methylobacteriaceae</taxon>
        <taxon>Methylobacterium</taxon>
    </lineage>
</organism>
<protein>
    <recommendedName>
        <fullName evidence="6">Ribose 1,5-bisphosphate phosphokinase PhnN</fullName>
        <ecNumber evidence="6">2.7.4.23</ecNumber>
    </recommendedName>
    <alternativeName>
        <fullName evidence="6">Ribose 1,5-bisphosphokinase</fullName>
    </alternativeName>
</protein>
<dbReference type="Proteomes" id="UP000410984">
    <property type="component" value="Unassembled WGS sequence"/>
</dbReference>
<evidence type="ECO:0000256" key="6">
    <source>
        <dbReference type="HAMAP-Rule" id="MF_00836"/>
    </source>
</evidence>
<dbReference type="GO" id="GO:0033863">
    <property type="term" value="F:ribose 1,5-bisphosphate phosphokinase activity"/>
    <property type="evidence" value="ECO:0007669"/>
    <property type="project" value="UniProtKB-UniRule"/>
</dbReference>
<dbReference type="InterPro" id="IPR012699">
    <property type="entry name" value="PhnN"/>
</dbReference>
<evidence type="ECO:0000256" key="2">
    <source>
        <dbReference type="ARBA" id="ARBA00005069"/>
    </source>
</evidence>
<proteinExistence type="inferred from homology"/>
<dbReference type="PANTHER" id="PTHR23117">
    <property type="entry name" value="GUANYLATE KINASE-RELATED"/>
    <property type="match status" value="1"/>
</dbReference>
<reference evidence="8 9" key="1">
    <citation type="submission" date="2019-06" db="EMBL/GenBank/DDBJ databases">
        <authorList>
            <person name="Rodrigo-Torres L."/>
            <person name="Arahal R. D."/>
            <person name="Lucena T."/>
        </authorList>
    </citation>
    <scope>NUCLEOTIDE SEQUENCE [LARGE SCALE GENOMIC DNA]</scope>
    <source>
        <strain evidence="8 9">SB0023/3</strain>
    </source>
</reference>
<dbReference type="NCBIfam" id="TIGR02322">
    <property type="entry name" value="phosphon_PhnN"/>
    <property type="match status" value="1"/>
</dbReference>
<dbReference type="InterPro" id="IPR008145">
    <property type="entry name" value="GK/Ca_channel_bsu"/>
</dbReference>
<dbReference type="PANTHER" id="PTHR23117:SF8">
    <property type="entry name" value="RIBOSE 1,5-BISPHOSPHATE PHOSPHOKINASE PHNN"/>
    <property type="match status" value="1"/>
</dbReference>
<dbReference type="AlphaFoldDB" id="A0A509E8D2"/>
<dbReference type="GO" id="GO:0005524">
    <property type="term" value="F:ATP binding"/>
    <property type="evidence" value="ECO:0007669"/>
    <property type="project" value="UniProtKB-KW"/>
</dbReference>
<sequence>MAGGFVLVVGPSGAGKDTLIRLARARLAGDARFLFPQRLVTRPPSEHEDNLEIAEAAFAAGAAKAAFALHWRAHGLGYAIPLEAARAADRGRCVVCNVSRRAVAEARRRLAQRVRVVAVTASPAVLAERLAARGRDADGDLAARLAREAPIEADLTIVNEGDRETAAARLLAFLQTLHGDAAGLYPTDMQGR</sequence>
<keyword evidence="3 6" id="KW-0808">Transferase</keyword>
<dbReference type="GO" id="GO:0006015">
    <property type="term" value="P:5-phosphoribose 1-diphosphate biosynthetic process"/>
    <property type="evidence" value="ECO:0007669"/>
    <property type="project" value="UniProtKB-UniRule"/>
</dbReference>
<feature type="domain" description="Guanylate kinase/L-type calcium channel beta subunit" evidence="7">
    <location>
        <begin position="2"/>
        <end position="178"/>
    </location>
</feature>
<dbReference type="Gene3D" id="3.40.50.300">
    <property type="entry name" value="P-loop containing nucleotide triphosphate hydrolases"/>
    <property type="match status" value="1"/>
</dbReference>
<comment type="pathway">
    <text evidence="2 6">Metabolic intermediate biosynthesis; 5-phospho-alpha-D-ribose 1-diphosphate biosynthesis; 5-phospho-alpha-D-ribose 1-diphosphate from D-ribose 5-phosphate (route II): step 3/3.</text>
</comment>
<dbReference type="SMART" id="SM00072">
    <property type="entry name" value="GuKc"/>
    <property type="match status" value="1"/>
</dbReference>
<gene>
    <name evidence="6 8" type="primary">phnN</name>
    <name evidence="8" type="ORF">MET9862_00969</name>
</gene>
<name>A0A509E8D2_9HYPH</name>
<evidence type="ECO:0000256" key="1">
    <source>
        <dbReference type="ARBA" id="ARBA00000373"/>
    </source>
</evidence>
<evidence type="ECO:0000256" key="5">
    <source>
        <dbReference type="ARBA" id="ARBA00022840"/>
    </source>
</evidence>
<dbReference type="GO" id="GO:0019634">
    <property type="term" value="P:organic phosphonate metabolic process"/>
    <property type="evidence" value="ECO:0007669"/>
    <property type="project" value="UniProtKB-UniRule"/>
</dbReference>
<dbReference type="RefSeq" id="WP_185156748.1">
    <property type="nucleotide sequence ID" value="NZ_CABFPH010000008.1"/>
</dbReference>
<evidence type="ECO:0000256" key="4">
    <source>
        <dbReference type="ARBA" id="ARBA00022741"/>
    </source>
</evidence>
<dbReference type="Pfam" id="PF13238">
    <property type="entry name" value="AAA_18"/>
    <property type="match status" value="1"/>
</dbReference>
<dbReference type="EC" id="2.7.4.23" evidence="6"/>
<keyword evidence="5 6" id="KW-0067">ATP-binding</keyword>